<dbReference type="AlphaFoldDB" id="A0AAE4CX87"/>
<feature type="domain" description="Zinc finger CGNR" evidence="1">
    <location>
        <begin position="108"/>
        <end position="150"/>
    </location>
</feature>
<reference evidence="2 3" key="1">
    <citation type="submission" date="2023-07" db="EMBL/GenBank/DDBJ databases">
        <title>Sequencing the genomes of 1000 actinobacteria strains.</title>
        <authorList>
            <person name="Klenk H.-P."/>
        </authorList>
    </citation>
    <scope>NUCLEOTIDE SEQUENCE [LARGE SCALE GENOMIC DNA]</scope>
    <source>
        <strain evidence="2 3">DSM 44711</strain>
    </source>
</reference>
<dbReference type="Proteomes" id="UP001183629">
    <property type="component" value="Unassembled WGS sequence"/>
</dbReference>
<dbReference type="PANTHER" id="PTHR35525">
    <property type="entry name" value="BLL6575 PROTEIN"/>
    <property type="match status" value="1"/>
</dbReference>
<evidence type="ECO:0000313" key="3">
    <source>
        <dbReference type="Proteomes" id="UP001183629"/>
    </source>
</evidence>
<dbReference type="EMBL" id="JAVDYC010000001">
    <property type="protein sequence ID" value="MDR7327222.1"/>
    <property type="molecule type" value="Genomic_DNA"/>
</dbReference>
<dbReference type="SUPFAM" id="SSF160904">
    <property type="entry name" value="Jann2411-like"/>
    <property type="match status" value="1"/>
</dbReference>
<dbReference type="PANTHER" id="PTHR35525:SF3">
    <property type="entry name" value="BLL6575 PROTEIN"/>
    <property type="match status" value="1"/>
</dbReference>
<name>A0AAE4CX87_9ACTN</name>
<dbReference type="Pfam" id="PF11706">
    <property type="entry name" value="zf-CGNR"/>
    <property type="match status" value="1"/>
</dbReference>
<gene>
    <name evidence="2" type="ORF">J2S44_007472</name>
</gene>
<dbReference type="RefSeq" id="WP_310424316.1">
    <property type="nucleotide sequence ID" value="NZ_JAVDYC010000001.1"/>
</dbReference>
<dbReference type="Gene3D" id="1.10.3300.10">
    <property type="entry name" value="Jann2411-like domain"/>
    <property type="match status" value="1"/>
</dbReference>
<dbReference type="InterPro" id="IPR021005">
    <property type="entry name" value="Znf_CGNR"/>
</dbReference>
<keyword evidence="3" id="KW-1185">Reference proteome</keyword>
<evidence type="ECO:0000313" key="2">
    <source>
        <dbReference type="EMBL" id="MDR7327222.1"/>
    </source>
</evidence>
<dbReference type="InterPro" id="IPR010852">
    <property type="entry name" value="ABATE"/>
</dbReference>
<dbReference type="InterPro" id="IPR023286">
    <property type="entry name" value="ABATE_dom_sf"/>
</dbReference>
<proteinExistence type="predicted"/>
<protein>
    <submittedName>
        <fullName evidence="2">RNA-binding Zn ribbon-like protein</fullName>
    </submittedName>
</protein>
<sequence length="156" mass="17415">MADAEFLLTLLNTTPVIDGVRTDRLDEAWPDLTDDDRRRLRTARDLLQDVIRGRRPVTALAPLLDGVRSVPSVTADGVEWAVDARGAHALVVDAVLAWDELHRTAPGRLRPCANDECELFLLDRSKSGSARWCSMATCGNKLKARRHYERARRTVG</sequence>
<organism evidence="2 3">
    <name type="scientific">Catenuloplanes niger</name>
    <dbReference type="NCBI Taxonomy" id="587534"/>
    <lineage>
        <taxon>Bacteria</taxon>
        <taxon>Bacillati</taxon>
        <taxon>Actinomycetota</taxon>
        <taxon>Actinomycetes</taxon>
        <taxon>Micromonosporales</taxon>
        <taxon>Micromonosporaceae</taxon>
        <taxon>Catenuloplanes</taxon>
    </lineage>
</organism>
<accession>A0AAE4CX87</accession>
<comment type="caution">
    <text evidence="2">The sequence shown here is derived from an EMBL/GenBank/DDBJ whole genome shotgun (WGS) entry which is preliminary data.</text>
</comment>
<evidence type="ECO:0000259" key="1">
    <source>
        <dbReference type="Pfam" id="PF11706"/>
    </source>
</evidence>